<dbReference type="GO" id="GO:0006826">
    <property type="term" value="P:iron ion transport"/>
    <property type="evidence" value="ECO:0007669"/>
    <property type="project" value="UniProtKB-KW"/>
</dbReference>
<dbReference type="Pfam" id="PF00593">
    <property type="entry name" value="TonB_dep_Rec_b-barrel"/>
    <property type="match status" value="1"/>
</dbReference>
<evidence type="ECO:0000259" key="14">
    <source>
        <dbReference type="Pfam" id="PF00593"/>
    </source>
</evidence>
<dbReference type="PROSITE" id="PS52016">
    <property type="entry name" value="TONB_DEPENDENT_REC_3"/>
    <property type="match status" value="1"/>
</dbReference>
<keyword evidence="5 11" id="KW-0812">Transmembrane</keyword>
<dbReference type="InterPro" id="IPR000531">
    <property type="entry name" value="Beta-barrel_TonB"/>
</dbReference>
<keyword evidence="10 11" id="KW-0998">Cell outer membrane</keyword>
<dbReference type="PANTHER" id="PTHR32552:SF81">
    <property type="entry name" value="TONB-DEPENDENT OUTER MEMBRANE RECEPTOR"/>
    <property type="match status" value="1"/>
</dbReference>
<organism evidence="16 17">
    <name type="scientific">SAR86 cluster bacterium SAR86A</name>
    <dbReference type="NCBI Taxonomy" id="1123866"/>
    <lineage>
        <taxon>Bacteria</taxon>
        <taxon>Pseudomonadati</taxon>
        <taxon>Pseudomonadota</taxon>
        <taxon>Gammaproteobacteria</taxon>
        <taxon>SAR86 cluster</taxon>
    </lineage>
</organism>
<dbReference type="GO" id="GO:0009279">
    <property type="term" value="C:cell outer membrane"/>
    <property type="evidence" value="ECO:0007669"/>
    <property type="project" value="UniProtKB-SubCell"/>
</dbReference>
<protein>
    <submittedName>
        <fullName evidence="16">TonB-dependent receptor</fullName>
    </submittedName>
</protein>
<evidence type="ECO:0000256" key="3">
    <source>
        <dbReference type="ARBA" id="ARBA00022452"/>
    </source>
</evidence>
<comment type="subcellular location">
    <subcellularLocation>
        <location evidence="1 11">Cell outer membrane</location>
        <topology evidence="1 11">Multi-pass membrane protein</topology>
    </subcellularLocation>
</comment>
<keyword evidence="6" id="KW-0408">Iron</keyword>
<evidence type="ECO:0000259" key="15">
    <source>
        <dbReference type="Pfam" id="PF07715"/>
    </source>
</evidence>
<evidence type="ECO:0000256" key="11">
    <source>
        <dbReference type="PROSITE-ProRule" id="PRU01360"/>
    </source>
</evidence>
<dbReference type="Proteomes" id="UP000010305">
    <property type="component" value="Unassembled WGS sequence"/>
</dbReference>
<gene>
    <name evidence="16" type="ORF">NT01SARS_0412</name>
</gene>
<keyword evidence="7" id="KW-0406">Ion transport</keyword>
<sequence length="796" mass="89050">MSRIQLKPLFEKKVDPLTSLLRDIFKDNNYAMSWLGALSIGIGVSNTNNVNAQDSVEEVIVTASKKEQNIQDVAMSVQAISSSELEAKNIKNLEDIASISPAVTFNNVGPGKSNFYIRGVSDGAIMNSYASPEATTALYIDEQPLTAASLTPDLHIYDIERVEVLMGPQGTLYGSSSTSGNIKIITKKPDPSGFDMGADVEYGSIEDGTNDKSLEAFINIPLGSSLAARVSTYDVQDGGWIDNKKADYTYQNYGINYTINNYTAPYAVAKDDYNDASKTGSRIRLATDFDNFNLDLSFLTQESQYNGSYETDPLTDDQSSPMPKRSNTRFSAERYDDEFDQMSLTLTGSISDNIDMILTSSIFERDTAYTYDYASYVEYYAYAAYPTYVCDYYDYYYYGNISNCRDPRMTYAQTNEIERTSTEFRLQSNNESGFNWILGAFKETNEKVTDVDYLQPGSIYPTFWEADLVRKGDIDAIFGEAYFDISDKTELTVGLRNYDQKMNLVASDGYYGSYSFGISNLNFKSSESGTIPKVSISHDISDDVMVYGSYSEGFRPSGVNRPRPSQAGLIPETYDADYLDSYEVGVKSSLQDGKLILNGALYRMDWTDYQTSTYNSDITSVAYTENVGNAEINGLELNLVYSFDDSTSMTFYMNKMDPTLSEDYYYVSGELGANSGNRLAYMPELSYYLSFDKNFVLSNGKPGFVNLDYSYTGDRNSTYENSPILIPSYSIANLRAGIENENSTIEFYVTNIFDKDALLSTYDDFSAVGSSGYAGFGYRDTRTKPQVVGIRIRYRY</sequence>
<dbReference type="InterPro" id="IPR012910">
    <property type="entry name" value="Plug_dom"/>
</dbReference>
<keyword evidence="3 11" id="KW-1134">Transmembrane beta strand</keyword>
<feature type="region of interest" description="Disordered" evidence="13">
    <location>
        <begin position="307"/>
        <end position="327"/>
    </location>
</feature>
<evidence type="ECO:0000256" key="8">
    <source>
        <dbReference type="ARBA" id="ARBA00023077"/>
    </source>
</evidence>
<evidence type="ECO:0000256" key="2">
    <source>
        <dbReference type="ARBA" id="ARBA00022448"/>
    </source>
</evidence>
<dbReference type="SUPFAM" id="SSF56935">
    <property type="entry name" value="Porins"/>
    <property type="match status" value="1"/>
</dbReference>
<dbReference type="STRING" id="1123866.NT01SARS_0412"/>
<reference evidence="16 17" key="1">
    <citation type="journal article" date="2012" name="ISME J.">
        <title>Genomic insights to SAR86, an abundant and uncultivated marine bacterial lineage.</title>
        <authorList>
            <person name="Dupont C.L."/>
            <person name="Rusch D.B."/>
            <person name="Yooseph S."/>
            <person name="Lombardo M.J."/>
            <person name="Richter R.A."/>
            <person name="Valas R."/>
            <person name="Novotny M."/>
            <person name="Yee-Greenbaum J."/>
            <person name="Selengut J.D."/>
            <person name="Haft D.H."/>
            <person name="Halpern A.L."/>
            <person name="Lasken R.S."/>
            <person name="Nealson K."/>
            <person name="Friedman R."/>
            <person name="Venter J.C."/>
        </authorList>
    </citation>
    <scope>NUCLEOTIDE SEQUENCE [LARGE SCALE GENOMIC DNA]</scope>
</reference>
<evidence type="ECO:0000313" key="17">
    <source>
        <dbReference type="Proteomes" id="UP000010305"/>
    </source>
</evidence>
<keyword evidence="9 11" id="KW-0472">Membrane</keyword>
<feature type="domain" description="TonB-dependent receptor-like beta-barrel" evidence="14">
    <location>
        <begin position="308"/>
        <end position="752"/>
    </location>
</feature>
<evidence type="ECO:0000256" key="12">
    <source>
        <dbReference type="RuleBase" id="RU003357"/>
    </source>
</evidence>
<evidence type="ECO:0000256" key="1">
    <source>
        <dbReference type="ARBA" id="ARBA00004571"/>
    </source>
</evidence>
<dbReference type="EMBL" id="JH611156">
    <property type="protein sequence ID" value="EJP71927.1"/>
    <property type="molecule type" value="Genomic_DNA"/>
</dbReference>
<evidence type="ECO:0000256" key="5">
    <source>
        <dbReference type="ARBA" id="ARBA00022692"/>
    </source>
</evidence>
<evidence type="ECO:0000256" key="7">
    <source>
        <dbReference type="ARBA" id="ARBA00023065"/>
    </source>
</evidence>
<evidence type="ECO:0000256" key="9">
    <source>
        <dbReference type="ARBA" id="ARBA00023136"/>
    </source>
</evidence>
<feature type="domain" description="TonB-dependent receptor plug" evidence="15">
    <location>
        <begin position="70"/>
        <end position="180"/>
    </location>
</feature>
<proteinExistence type="inferred from homology"/>
<evidence type="ECO:0000256" key="6">
    <source>
        <dbReference type="ARBA" id="ARBA00023004"/>
    </source>
</evidence>
<dbReference type="Pfam" id="PF07715">
    <property type="entry name" value="Plug"/>
    <property type="match status" value="1"/>
</dbReference>
<comment type="similarity">
    <text evidence="11 12">Belongs to the TonB-dependent receptor family.</text>
</comment>
<evidence type="ECO:0000256" key="4">
    <source>
        <dbReference type="ARBA" id="ARBA00022496"/>
    </source>
</evidence>
<keyword evidence="16" id="KW-0675">Receptor</keyword>
<dbReference type="HOGENOM" id="CLU_008287_15_1_6"/>
<dbReference type="InterPro" id="IPR039426">
    <property type="entry name" value="TonB-dep_rcpt-like"/>
</dbReference>
<evidence type="ECO:0000313" key="16">
    <source>
        <dbReference type="EMBL" id="EJP71927.1"/>
    </source>
</evidence>
<name>J4UZW8_9GAMM</name>
<dbReference type="AlphaFoldDB" id="J4UZW8"/>
<dbReference type="PANTHER" id="PTHR32552">
    <property type="entry name" value="FERRICHROME IRON RECEPTOR-RELATED"/>
    <property type="match status" value="1"/>
</dbReference>
<dbReference type="Gene3D" id="2.40.170.20">
    <property type="entry name" value="TonB-dependent receptor, beta-barrel domain"/>
    <property type="match status" value="1"/>
</dbReference>
<evidence type="ECO:0000256" key="10">
    <source>
        <dbReference type="ARBA" id="ARBA00023237"/>
    </source>
</evidence>
<keyword evidence="4" id="KW-0410">Iron transport</keyword>
<keyword evidence="8 12" id="KW-0798">TonB box</keyword>
<evidence type="ECO:0000256" key="13">
    <source>
        <dbReference type="SAM" id="MobiDB-lite"/>
    </source>
</evidence>
<accession>J4UZW8</accession>
<dbReference type="InterPro" id="IPR036942">
    <property type="entry name" value="Beta-barrel_TonB_sf"/>
</dbReference>
<keyword evidence="2 11" id="KW-0813">Transport</keyword>